<reference evidence="1 2" key="1">
    <citation type="submission" date="2020-06" db="EMBL/GenBank/DDBJ databases">
        <authorList>
            <person name="Scott K."/>
        </authorList>
    </citation>
    <scope>NUCLEOTIDE SEQUENCE [LARGE SCALE GENOMIC DNA]</scope>
    <source>
        <strain evidence="1 2">HH1</strain>
    </source>
</reference>
<accession>A0ABS0BUW3</accession>
<dbReference type="SMART" id="SM00855">
    <property type="entry name" value="PGAM"/>
    <property type="match status" value="1"/>
</dbReference>
<comment type="caution">
    <text evidence="1">The sequence shown here is derived from an EMBL/GenBank/DDBJ whole genome shotgun (WGS) entry which is preliminary data.</text>
</comment>
<proteinExistence type="predicted"/>
<sequence>MKKLRELLLIRHAKSDWKNAEDLLDIERPLSEKGKKQAKKIGVWLKQQEIFPDLILVSPAVRAQQTLKRICNECPTETHTVDKLYNADLDTLIETLSEAPTAERIMLIGHNPGLEQLFQYLKNEHSTSEIQLFPTASIAHFILPGDWSHLEAGDGKLRQFIRPKEIQIKKPESASTV</sequence>
<dbReference type="PANTHER" id="PTHR47623">
    <property type="entry name" value="OS09G0287300 PROTEIN"/>
    <property type="match status" value="1"/>
</dbReference>
<dbReference type="EMBL" id="JACBGI020000005">
    <property type="protein sequence ID" value="MBF6057627.1"/>
    <property type="molecule type" value="Genomic_DNA"/>
</dbReference>
<dbReference type="InterPro" id="IPR029033">
    <property type="entry name" value="His_PPase_superfam"/>
</dbReference>
<protein>
    <submittedName>
        <fullName evidence="1">Histidine phosphatase family protein</fullName>
    </submittedName>
</protein>
<reference evidence="1 2" key="2">
    <citation type="submission" date="2020-11" db="EMBL/GenBank/DDBJ databases">
        <title>Sulfur oxidizing isolate from Hospital Hole Sinkhole.</title>
        <authorList>
            <person name="Scott K.M."/>
        </authorList>
    </citation>
    <scope>NUCLEOTIDE SEQUENCE [LARGE SCALE GENOMIC DNA]</scope>
    <source>
        <strain evidence="1 2">HH1</strain>
    </source>
</reference>
<dbReference type="Gene3D" id="3.40.50.1240">
    <property type="entry name" value="Phosphoglycerate mutase-like"/>
    <property type="match status" value="1"/>
</dbReference>
<organism evidence="1 2">
    <name type="scientific">Thiomicrorhabdus heinhorstiae</name>
    <dbReference type="NCBI Taxonomy" id="2748010"/>
    <lineage>
        <taxon>Bacteria</taxon>
        <taxon>Pseudomonadati</taxon>
        <taxon>Pseudomonadota</taxon>
        <taxon>Gammaproteobacteria</taxon>
        <taxon>Thiotrichales</taxon>
        <taxon>Piscirickettsiaceae</taxon>
        <taxon>Thiomicrorhabdus</taxon>
    </lineage>
</organism>
<dbReference type="CDD" id="cd07067">
    <property type="entry name" value="HP_PGM_like"/>
    <property type="match status" value="1"/>
</dbReference>
<dbReference type="PANTHER" id="PTHR47623:SF1">
    <property type="entry name" value="OS09G0287300 PROTEIN"/>
    <property type="match status" value="1"/>
</dbReference>
<dbReference type="Proteomes" id="UP001193680">
    <property type="component" value="Unassembled WGS sequence"/>
</dbReference>
<name>A0ABS0BUW3_9GAMM</name>
<evidence type="ECO:0000313" key="2">
    <source>
        <dbReference type="Proteomes" id="UP001193680"/>
    </source>
</evidence>
<gene>
    <name evidence="1" type="ORF">H8792_004665</name>
</gene>
<dbReference type="RefSeq" id="WP_185977769.1">
    <property type="nucleotide sequence ID" value="NZ_JACBGI020000005.1"/>
</dbReference>
<keyword evidence="2" id="KW-1185">Reference proteome</keyword>
<dbReference type="Pfam" id="PF00300">
    <property type="entry name" value="His_Phos_1"/>
    <property type="match status" value="1"/>
</dbReference>
<evidence type="ECO:0000313" key="1">
    <source>
        <dbReference type="EMBL" id="MBF6057627.1"/>
    </source>
</evidence>
<dbReference type="SUPFAM" id="SSF53254">
    <property type="entry name" value="Phosphoglycerate mutase-like"/>
    <property type="match status" value="1"/>
</dbReference>
<dbReference type="InterPro" id="IPR013078">
    <property type="entry name" value="His_Pase_superF_clade-1"/>
</dbReference>